<dbReference type="SMART" id="SM00020">
    <property type="entry name" value="Tryp_SPc"/>
    <property type="match status" value="1"/>
</dbReference>
<evidence type="ECO:0008006" key="9">
    <source>
        <dbReference type="Google" id="ProtNLM"/>
    </source>
</evidence>
<organism evidence="7 8">
    <name type="scientific">Raphidocelis subcapitata</name>
    <dbReference type="NCBI Taxonomy" id="307507"/>
    <lineage>
        <taxon>Eukaryota</taxon>
        <taxon>Viridiplantae</taxon>
        <taxon>Chlorophyta</taxon>
        <taxon>core chlorophytes</taxon>
        <taxon>Chlorophyceae</taxon>
        <taxon>CS clade</taxon>
        <taxon>Sphaeropleales</taxon>
        <taxon>Selenastraceae</taxon>
        <taxon>Raphidocelis</taxon>
    </lineage>
</organism>
<dbReference type="CDD" id="cd00104">
    <property type="entry name" value="KAZAL_FS"/>
    <property type="match status" value="1"/>
</dbReference>
<evidence type="ECO:0000256" key="3">
    <source>
        <dbReference type="SAM" id="MobiDB-lite"/>
    </source>
</evidence>
<reference evidence="7 8" key="1">
    <citation type="journal article" date="2018" name="Sci. Rep.">
        <title>Raphidocelis subcapitata (=Pseudokirchneriella subcapitata) provides an insight into genome evolution and environmental adaptations in the Sphaeropleales.</title>
        <authorList>
            <person name="Suzuki S."/>
            <person name="Yamaguchi H."/>
            <person name="Nakajima N."/>
            <person name="Kawachi M."/>
        </authorList>
    </citation>
    <scope>NUCLEOTIDE SEQUENCE [LARGE SCALE GENOMIC DNA]</scope>
    <source>
        <strain evidence="7 8">NIES-35</strain>
    </source>
</reference>
<feature type="compositionally biased region" description="Low complexity" evidence="3">
    <location>
        <begin position="270"/>
        <end position="285"/>
    </location>
</feature>
<gene>
    <name evidence="7" type="ORF">Rsub_12648</name>
</gene>
<dbReference type="PRINTS" id="PR00722">
    <property type="entry name" value="CHYMOTRYPSIN"/>
</dbReference>
<dbReference type="SUPFAM" id="SSF50494">
    <property type="entry name" value="Trypsin-like serine proteases"/>
    <property type="match status" value="1"/>
</dbReference>
<dbReference type="GO" id="GO:0004252">
    <property type="term" value="F:serine-type endopeptidase activity"/>
    <property type="evidence" value="ECO:0007669"/>
    <property type="project" value="InterPro"/>
</dbReference>
<comment type="caution">
    <text evidence="7">The sequence shown here is derived from an EMBL/GenBank/DDBJ whole genome shotgun (WGS) entry which is preliminary data.</text>
</comment>
<proteinExistence type="inferred from homology"/>
<feature type="chain" id="PRO_5016025328" description="Serine protease" evidence="4">
    <location>
        <begin position="40"/>
        <end position="696"/>
    </location>
</feature>
<evidence type="ECO:0000256" key="1">
    <source>
        <dbReference type="ARBA" id="ARBA00007664"/>
    </source>
</evidence>
<dbReference type="Gene3D" id="2.40.10.10">
    <property type="entry name" value="Trypsin-like serine proteases"/>
    <property type="match status" value="2"/>
</dbReference>
<dbReference type="InterPro" id="IPR002350">
    <property type="entry name" value="Kazal_dom"/>
</dbReference>
<name>A0A2V0PRP0_9CHLO</name>
<feature type="compositionally biased region" description="Low complexity" evidence="3">
    <location>
        <begin position="330"/>
        <end position="357"/>
    </location>
</feature>
<evidence type="ECO:0000259" key="6">
    <source>
        <dbReference type="PROSITE" id="PS51465"/>
    </source>
</evidence>
<feature type="region of interest" description="Disordered" evidence="3">
    <location>
        <begin position="402"/>
        <end position="441"/>
    </location>
</feature>
<feature type="compositionally biased region" description="Gly residues" evidence="3">
    <location>
        <begin position="358"/>
        <end position="371"/>
    </location>
</feature>
<feature type="signal peptide" evidence="4">
    <location>
        <begin position="1"/>
        <end position="39"/>
    </location>
</feature>
<dbReference type="SUPFAM" id="SSF100895">
    <property type="entry name" value="Kazal-type serine protease inhibitors"/>
    <property type="match status" value="1"/>
</dbReference>
<feature type="domain" description="Kazal-like" evidence="6">
    <location>
        <begin position="37"/>
        <end position="84"/>
    </location>
</feature>
<sequence>MYQPLGPRGPPRRPCHPAGQLQRLLLALAAALLPALAAAARDCSLGCPLIVDVVCGANRVSYMNPCVAECSGRVTDYTEGYCKGEHVRFAPPRNTSGSAAAKERAAMVPASTMAKFAGQGFSFLGHAPLSRAPLVRKVLHRKESAFSAAASAAQKGAGSSSSSAASGEQQFDAGAALDSIASFTQSPSGQSVKVEVLRGDRGGNVFYKNYVYDPAASDVYSYPPQIPGSGAPPPSPPAAPASAAPKAAESAFVKASPAPQPAPPRPAPASPRLLSPAADPSPAQSGVKAAPQPPSPTPPAQPVQAAPRPATAPRGAFGAMLASAIGFRRASPAPPSAAVARPRSTPVAEAGPAAPQGSSGGSGSGSSGGNSSGAAPGPGPGLGVSIISSKAGNVAAPAVTAAGLGSHNSTPPPSPAPQRQWGGRRLQAAAGEAGPGSQGSAPYDAAALHRVLTVIGGDARLACPAGRYPFGAMGQLSAKAADGTFLCSGALIAPDRVLTAAHCVWDDRQAHAFFEELSFSPAQFKAASGAVEAPEGRAEWEHVTTFKAYVDDPDLPPGLRFDIAVIKLAKPLGLKYGWLGVRAARPPCAKGGEAADMTLAGYPGDDPFNAADDAFLGGCFLDRCRVNITCDQPMAAHACDSYIGQSGAPMYDPAYYVRMVHTLGVLAGITTENSAVVVDKFILDQVMREWTKPALG</sequence>
<evidence type="ECO:0000256" key="2">
    <source>
        <dbReference type="ARBA" id="ARBA00022729"/>
    </source>
</evidence>
<dbReference type="PROSITE" id="PS00134">
    <property type="entry name" value="TRYPSIN_HIS"/>
    <property type="match status" value="1"/>
</dbReference>
<dbReference type="InterPro" id="IPR001254">
    <property type="entry name" value="Trypsin_dom"/>
</dbReference>
<dbReference type="PANTHER" id="PTHR15462:SF8">
    <property type="entry name" value="SERINE PROTEASE"/>
    <property type="match status" value="1"/>
</dbReference>
<dbReference type="AlphaFoldDB" id="A0A2V0PRP0"/>
<dbReference type="PROSITE" id="PS51465">
    <property type="entry name" value="KAZAL_2"/>
    <property type="match status" value="1"/>
</dbReference>
<evidence type="ECO:0000313" key="7">
    <source>
        <dbReference type="EMBL" id="GBF99955.1"/>
    </source>
</evidence>
<feature type="compositionally biased region" description="Pro residues" evidence="3">
    <location>
        <begin position="224"/>
        <end position="239"/>
    </location>
</feature>
<dbReference type="InterPro" id="IPR036058">
    <property type="entry name" value="Kazal_dom_sf"/>
</dbReference>
<feature type="region of interest" description="Disordered" evidence="3">
    <location>
        <begin position="223"/>
        <end position="313"/>
    </location>
</feature>
<dbReference type="PROSITE" id="PS50240">
    <property type="entry name" value="TRYPSIN_DOM"/>
    <property type="match status" value="1"/>
</dbReference>
<dbReference type="Proteomes" id="UP000247498">
    <property type="component" value="Unassembled WGS sequence"/>
</dbReference>
<feature type="compositionally biased region" description="Pro residues" evidence="3">
    <location>
        <begin position="258"/>
        <end position="269"/>
    </location>
</feature>
<dbReference type="InterPro" id="IPR018114">
    <property type="entry name" value="TRYPSIN_HIS"/>
</dbReference>
<keyword evidence="8" id="KW-1185">Reference proteome</keyword>
<feature type="compositionally biased region" description="Low complexity" evidence="3">
    <location>
        <begin position="240"/>
        <end position="257"/>
    </location>
</feature>
<dbReference type="STRING" id="307507.A0A2V0PRP0"/>
<dbReference type="InParanoid" id="A0A2V0PRP0"/>
<feature type="compositionally biased region" description="Low complexity" evidence="3">
    <location>
        <begin position="302"/>
        <end position="313"/>
    </location>
</feature>
<dbReference type="InterPro" id="IPR043504">
    <property type="entry name" value="Peptidase_S1_PA_chymotrypsin"/>
</dbReference>
<dbReference type="PANTHER" id="PTHR15462">
    <property type="entry name" value="SERINE PROTEASE"/>
    <property type="match status" value="1"/>
</dbReference>
<keyword evidence="2 4" id="KW-0732">Signal</keyword>
<dbReference type="EMBL" id="BDRX01000182">
    <property type="protein sequence ID" value="GBF99955.1"/>
    <property type="molecule type" value="Genomic_DNA"/>
</dbReference>
<dbReference type="GO" id="GO:0006508">
    <property type="term" value="P:proteolysis"/>
    <property type="evidence" value="ECO:0007669"/>
    <property type="project" value="InterPro"/>
</dbReference>
<evidence type="ECO:0000256" key="4">
    <source>
        <dbReference type="SAM" id="SignalP"/>
    </source>
</evidence>
<comment type="similarity">
    <text evidence="1">Belongs to the peptidase S1 family.</text>
</comment>
<dbReference type="InterPro" id="IPR050966">
    <property type="entry name" value="Glutamyl_endopeptidase"/>
</dbReference>
<dbReference type="Pfam" id="PF00089">
    <property type="entry name" value="Trypsin"/>
    <property type="match status" value="1"/>
</dbReference>
<accession>A0A2V0PRP0</accession>
<dbReference type="InterPro" id="IPR009003">
    <property type="entry name" value="Peptidase_S1_PA"/>
</dbReference>
<protein>
    <recommendedName>
        <fullName evidence="9">Serine protease</fullName>
    </recommendedName>
</protein>
<feature type="region of interest" description="Disordered" evidence="3">
    <location>
        <begin position="330"/>
        <end position="381"/>
    </location>
</feature>
<dbReference type="InterPro" id="IPR001314">
    <property type="entry name" value="Peptidase_S1A"/>
</dbReference>
<dbReference type="OrthoDB" id="529992at2759"/>
<feature type="domain" description="Peptidase S1" evidence="5">
    <location>
        <begin position="454"/>
        <end position="696"/>
    </location>
</feature>
<feature type="compositionally biased region" description="Pro residues" evidence="3">
    <location>
        <begin position="291"/>
        <end position="301"/>
    </location>
</feature>
<evidence type="ECO:0000259" key="5">
    <source>
        <dbReference type="PROSITE" id="PS50240"/>
    </source>
</evidence>
<evidence type="ECO:0000313" key="8">
    <source>
        <dbReference type="Proteomes" id="UP000247498"/>
    </source>
</evidence>